<dbReference type="Proteomes" id="UP000321570">
    <property type="component" value="Unassembled WGS sequence"/>
</dbReference>
<gene>
    <name evidence="1" type="ORF">WMSIL1_LOCUS2453</name>
</gene>
<dbReference type="AlphaFoldDB" id="A0A564Y4T1"/>
<name>A0A564Y4T1_HYMDI</name>
<keyword evidence="2" id="KW-1185">Reference proteome</keyword>
<evidence type="ECO:0000313" key="1">
    <source>
        <dbReference type="EMBL" id="VUZ41563.1"/>
    </source>
</evidence>
<proteinExistence type="predicted"/>
<protein>
    <recommendedName>
        <fullName evidence="3">RWD domain-containing protein</fullName>
    </recommendedName>
</protein>
<evidence type="ECO:0008006" key="3">
    <source>
        <dbReference type="Google" id="ProtNLM"/>
    </source>
</evidence>
<organism evidence="1 2">
    <name type="scientific">Hymenolepis diminuta</name>
    <name type="common">Rat tapeworm</name>
    <dbReference type="NCBI Taxonomy" id="6216"/>
    <lineage>
        <taxon>Eukaryota</taxon>
        <taxon>Metazoa</taxon>
        <taxon>Spiralia</taxon>
        <taxon>Lophotrochozoa</taxon>
        <taxon>Platyhelminthes</taxon>
        <taxon>Cestoda</taxon>
        <taxon>Eucestoda</taxon>
        <taxon>Cyclophyllidea</taxon>
        <taxon>Hymenolepididae</taxon>
        <taxon>Hymenolepis</taxon>
    </lineage>
</organism>
<dbReference type="EMBL" id="CABIJS010000066">
    <property type="protein sequence ID" value="VUZ41563.1"/>
    <property type="molecule type" value="Genomic_DNA"/>
</dbReference>
<accession>A0A564Y4T1</accession>
<evidence type="ECO:0000313" key="2">
    <source>
        <dbReference type="Proteomes" id="UP000321570"/>
    </source>
</evidence>
<reference evidence="1 2" key="1">
    <citation type="submission" date="2019-07" db="EMBL/GenBank/DDBJ databases">
        <authorList>
            <person name="Jastrzebski P J."/>
            <person name="Paukszto L."/>
            <person name="Jastrzebski P J."/>
        </authorList>
    </citation>
    <scope>NUCLEOTIDE SEQUENCE [LARGE SCALE GENOMIC DNA]</scope>
    <source>
        <strain evidence="1 2">WMS-il1</strain>
    </source>
</reference>
<sequence length="121" mass="13734">MLRQELVQILGALNDPSNKLLDCKHCSTKCLLLGVKVDPDFRTLILIPDAYPQTLPKQIFFYNLNPGNQIDHVISLTDVVLLTMINVAKHFQQPISRLAVSLNSELYGLICDRFRMILDVI</sequence>